<name>A0ABM7X4H2_9BACT</name>
<keyword evidence="15" id="KW-1185">Reference proteome</keyword>
<keyword evidence="2 12" id="KW-0004">4Fe-4S</keyword>
<evidence type="ECO:0000256" key="7">
    <source>
        <dbReference type="ARBA" id="ARBA00023014"/>
    </source>
</evidence>
<organism evidence="14 15">
    <name type="scientific">Anaeromyxobacter oryzae</name>
    <dbReference type="NCBI Taxonomy" id="2918170"/>
    <lineage>
        <taxon>Bacteria</taxon>
        <taxon>Pseudomonadati</taxon>
        <taxon>Myxococcota</taxon>
        <taxon>Myxococcia</taxon>
        <taxon>Myxococcales</taxon>
        <taxon>Cystobacterineae</taxon>
        <taxon>Anaeromyxobacteraceae</taxon>
        <taxon>Anaeromyxobacter</taxon>
    </lineage>
</organism>
<feature type="binding site" evidence="12">
    <location>
        <position position="282"/>
    </location>
    <ligand>
        <name>[4Fe-4S] cluster</name>
        <dbReference type="ChEBI" id="CHEBI:49883"/>
        <label>2</label>
        <note>4Fe-4S-substrate</note>
    </ligand>
</feature>
<dbReference type="PROSITE" id="PS51918">
    <property type="entry name" value="RADICAL_SAM"/>
    <property type="match status" value="1"/>
</dbReference>
<comment type="catalytic activity">
    <reaction evidence="11 12">
        <text>GTP + AH2 + S-adenosyl-L-methionine = (8S)-3',8-cyclo-7,8-dihydroguanosine 5'-triphosphate + 5'-deoxyadenosine + L-methionine + A + H(+)</text>
        <dbReference type="Rhea" id="RHEA:49576"/>
        <dbReference type="ChEBI" id="CHEBI:13193"/>
        <dbReference type="ChEBI" id="CHEBI:15378"/>
        <dbReference type="ChEBI" id="CHEBI:17319"/>
        <dbReference type="ChEBI" id="CHEBI:17499"/>
        <dbReference type="ChEBI" id="CHEBI:37565"/>
        <dbReference type="ChEBI" id="CHEBI:57844"/>
        <dbReference type="ChEBI" id="CHEBI:59789"/>
        <dbReference type="ChEBI" id="CHEBI:131766"/>
        <dbReference type="EC" id="4.1.99.22"/>
    </reaction>
</comment>
<proteinExistence type="inferred from homology"/>
<evidence type="ECO:0000256" key="6">
    <source>
        <dbReference type="ARBA" id="ARBA00023004"/>
    </source>
</evidence>
<dbReference type="NCBIfam" id="TIGR02666">
    <property type="entry name" value="moaA"/>
    <property type="match status" value="1"/>
</dbReference>
<feature type="binding site" evidence="12">
    <location>
        <position position="78"/>
    </location>
    <ligand>
        <name>S-adenosyl-L-methionine</name>
        <dbReference type="ChEBI" id="CHEBI:59789"/>
    </ligand>
</feature>
<feature type="binding site" evidence="12">
    <location>
        <position position="201"/>
    </location>
    <ligand>
        <name>S-adenosyl-L-methionine</name>
        <dbReference type="ChEBI" id="CHEBI:59789"/>
    </ligand>
</feature>
<keyword evidence="10 12" id="KW-0456">Lyase</keyword>
<dbReference type="SFLD" id="SFLDG01386">
    <property type="entry name" value="main_SPASM_domain-containing"/>
    <property type="match status" value="1"/>
</dbReference>
<keyword evidence="7 12" id="KW-0411">Iron-sulfur</keyword>
<dbReference type="CDD" id="cd01335">
    <property type="entry name" value="Radical_SAM"/>
    <property type="match status" value="1"/>
</dbReference>
<dbReference type="InterPro" id="IPR013483">
    <property type="entry name" value="MoaA"/>
</dbReference>
<evidence type="ECO:0000256" key="5">
    <source>
        <dbReference type="ARBA" id="ARBA00022741"/>
    </source>
</evidence>
<evidence type="ECO:0000256" key="9">
    <source>
        <dbReference type="ARBA" id="ARBA00023150"/>
    </source>
</evidence>
<feature type="binding site" evidence="12">
    <location>
        <position position="34"/>
    </location>
    <ligand>
        <name>[4Fe-4S] cluster</name>
        <dbReference type="ChEBI" id="CHEBI:49883"/>
        <label>1</label>
        <note>4Fe-4S-S-AdoMet</note>
    </ligand>
</feature>
<dbReference type="Proteomes" id="UP001162891">
    <property type="component" value="Chromosome"/>
</dbReference>
<dbReference type="InterPro" id="IPR007197">
    <property type="entry name" value="rSAM"/>
</dbReference>
<evidence type="ECO:0000256" key="10">
    <source>
        <dbReference type="ARBA" id="ARBA00023239"/>
    </source>
</evidence>
<evidence type="ECO:0000256" key="3">
    <source>
        <dbReference type="ARBA" id="ARBA00022691"/>
    </source>
</evidence>
<dbReference type="SFLD" id="SFLDG01067">
    <property type="entry name" value="SPASM/twitch_domain_containing"/>
    <property type="match status" value="1"/>
</dbReference>
<feature type="binding site" evidence="12">
    <location>
        <position position="38"/>
    </location>
    <ligand>
        <name>[4Fe-4S] cluster</name>
        <dbReference type="ChEBI" id="CHEBI:49883"/>
        <label>1</label>
        <note>4Fe-4S-S-AdoMet</note>
    </ligand>
</feature>
<keyword evidence="8 12" id="KW-0342">GTP-binding</keyword>
<keyword evidence="9 12" id="KW-0501">Molybdenum cofactor biosynthesis</keyword>
<keyword evidence="3 12" id="KW-0949">S-adenosyl-L-methionine</keyword>
<reference evidence="15" key="1">
    <citation type="journal article" date="2022" name="Int. J. Syst. Evol. Microbiol.">
        <title>Anaeromyxobacter oryzae sp. nov., Anaeromyxobacter diazotrophicus sp. nov. and Anaeromyxobacter paludicola sp. nov., isolated from paddy soils.</title>
        <authorList>
            <person name="Itoh H."/>
            <person name="Xu Z."/>
            <person name="Mise K."/>
            <person name="Masuda Y."/>
            <person name="Ushijima N."/>
            <person name="Hayakawa C."/>
            <person name="Shiratori Y."/>
            <person name="Senoo K."/>
        </authorList>
    </citation>
    <scope>NUCLEOTIDE SEQUENCE [LARGE SCALE GENOMIC DNA]</scope>
    <source>
        <strain evidence="15">Red232</strain>
    </source>
</reference>
<keyword evidence="5 12" id="KW-0547">Nucleotide-binding</keyword>
<keyword evidence="4 12" id="KW-0479">Metal-binding</keyword>
<feature type="binding site" evidence="12">
    <location>
        <position position="129"/>
    </location>
    <ligand>
        <name>S-adenosyl-L-methionine</name>
        <dbReference type="ChEBI" id="CHEBI:59789"/>
    </ligand>
</feature>
<dbReference type="PANTHER" id="PTHR22960">
    <property type="entry name" value="MOLYBDOPTERIN COFACTOR SYNTHESIS PROTEIN A"/>
    <property type="match status" value="1"/>
</dbReference>
<feature type="domain" description="Radical SAM core" evidence="13">
    <location>
        <begin position="18"/>
        <end position="236"/>
    </location>
</feature>
<evidence type="ECO:0000256" key="4">
    <source>
        <dbReference type="ARBA" id="ARBA00022723"/>
    </source>
</evidence>
<dbReference type="CDD" id="cd21117">
    <property type="entry name" value="Twitch_MoaA"/>
    <property type="match status" value="1"/>
</dbReference>
<feature type="binding site" evidence="12">
    <location>
        <position position="105"/>
    </location>
    <ligand>
        <name>GTP</name>
        <dbReference type="ChEBI" id="CHEBI:37565"/>
    </ligand>
</feature>
<keyword evidence="6 12" id="KW-0408">Iron</keyword>
<dbReference type="InterPro" id="IPR013785">
    <property type="entry name" value="Aldolase_TIM"/>
</dbReference>
<dbReference type="InterPro" id="IPR006638">
    <property type="entry name" value="Elp3/MiaA/NifB-like_rSAM"/>
</dbReference>
<dbReference type="InterPro" id="IPR050105">
    <property type="entry name" value="MoCo_biosynth_MoaA/MoaC"/>
</dbReference>
<evidence type="ECO:0000259" key="13">
    <source>
        <dbReference type="PROSITE" id="PS51918"/>
    </source>
</evidence>
<sequence length="336" mass="35604">MPESLPDPAAPPAPLVDGQGRRIVYLRLSLTDRCNFRCSYCSPASAETHEDPLERTEVARLAAIFGALGIRRVRLTGGEPTLRKDLLDVVRDVSSAPGIDEIALTTNGHLLATLARPLREAGVTRLNVSLDTLHPDKLRRIAGRAATLDRIVAGIEAAYAAGFASVKLNVVVVKGENDDELGDLARFAWRFGATARFIELMPFGPGAPVPTAEVKRLLEAQGIRLEPDATRGWGPAYHMRGASSAGGRPVTGLVGFIGAMTENFCESCNRVRVGADGSLRACLGGRERLGLKELLRGGASDADVAAAIRAALLGKGARHDLEHARGKLLPMIGTGG</sequence>
<comment type="function">
    <text evidence="12">Catalyzes the cyclization of GTP to (8S)-3',8-cyclo-7,8-dihydroguanosine 5'-triphosphate.</text>
</comment>
<dbReference type="RefSeq" id="WP_248357164.1">
    <property type="nucleotide sequence ID" value="NZ_AP025591.1"/>
</dbReference>
<dbReference type="InterPro" id="IPR010505">
    <property type="entry name" value="MoaA_twitch"/>
</dbReference>
<feature type="binding site" evidence="12">
    <location>
        <position position="41"/>
    </location>
    <ligand>
        <name>[4Fe-4S] cluster</name>
        <dbReference type="ChEBI" id="CHEBI:49883"/>
        <label>1</label>
        <note>4Fe-4S-S-AdoMet</note>
    </ligand>
</feature>
<protein>
    <recommendedName>
        <fullName evidence="1 12">GTP 3',8-cyclase</fullName>
        <ecNumber evidence="1 12">4.1.99.22</ecNumber>
    </recommendedName>
    <alternativeName>
        <fullName evidence="12">Molybdenum cofactor biosynthesis protein A</fullName>
    </alternativeName>
</protein>
<accession>A0ABM7X4H2</accession>
<evidence type="ECO:0000313" key="15">
    <source>
        <dbReference type="Proteomes" id="UP001162891"/>
    </source>
</evidence>
<feature type="binding site" evidence="12">
    <location>
        <position position="74"/>
    </location>
    <ligand>
        <name>GTP</name>
        <dbReference type="ChEBI" id="CHEBI:37565"/>
    </ligand>
</feature>
<comment type="cofactor">
    <cofactor evidence="12">
        <name>[4Fe-4S] cluster</name>
        <dbReference type="ChEBI" id="CHEBI:49883"/>
    </cofactor>
    <text evidence="12">Binds 2 [4Fe-4S] clusters. Binds 1 [4Fe-4S] cluster coordinated with 3 cysteines and an exchangeable S-adenosyl-L-methionine and 1 [4Fe-4S] cluster coordinated with 3 cysteines and the GTP-derived substrate.</text>
</comment>
<evidence type="ECO:0000256" key="1">
    <source>
        <dbReference type="ARBA" id="ARBA00012167"/>
    </source>
</evidence>
<dbReference type="SUPFAM" id="SSF102114">
    <property type="entry name" value="Radical SAM enzymes"/>
    <property type="match status" value="1"/>
</dbReference>
<dbReference type="InterPro" id="IPR000385">
    <property type="entry name" value="MoaA_NifB_PqqE_Fe-S-bd_CS"/>
</dbReference>
<feature type="binding site" evidence="12">
    <location>
        <position position="167"/>
    </location>
    <ligand>
        <name>GTP</name>
        <dbReference type="ChEBI" id="CHEBI:37565"/>
    </ligand>
</feature>
<dbReference type="SMART" id="SM00729">
    <property type="entry name" value="Elp3"/>
    <property type="match status" value="1"/>
</dbReference>
<dbReference type="InterPro" id="IPR058240">
    <property type="entry name" value="rSAM_sf"/>
</dbReference>
<evidence type="ECO:0000256" key="8">
    <source>
        <dbReference type="ARBA" id="ARBA00023134"/>
    </source>
</evidence>
<comment type="subunit">
    <text evidence="12">Monomer and homodimer.</text>
</comment>
<evidence type="ECO:0000313" key="14">
    <source>
        <dbReference type="EMBL" id="BDG06684.1"/>
    </source>
</evidence>
<dbReference type="Pfam" id="PF06463">
    <property type="entry name" value="Mob_synth_C"/>
    <property type="match status" value="1"/>
</dbReference>
<dbReference type="EMBL" id="AP025591">
    <property type="protein sequence ID" value="BDG06684.1"/>
    <property type="molecule type" value="Genomic_DNA"/>
</dbReference>
<dbReference type="PANTHER" id="PTHR22960:SF0">
    <property type="entry name" value="MOLYBDENUM COFACTOR BIOSYNTHESIS PROTEIN 1"/>
    <property type="match status" value="1"/>
</dbReference>
<evidence type="ECO:0000256" key="2">
    <source>
        <dbReference type="ARBA" id="ARBA00022485"/>
    </source>
</evidence>
<dbReference type="EC" id="4.1.99.22" evidence="1 12"/>
<dbReference type="InterPro" id="IPR040064">
    <property type="entry name" value="MoaA-like"/>
</dbReference>
<dbReference type="HAMAP" id="MF_01225_B">
    <property type="entry name" value="MoaA_B"/>
    <property type="match status" value="1"/>
</dbReference>
<evidence type="ECO:0000256" key="11">
    <source>
        <dbReference type="ARBA" id="ARBA00048697"/>
    </source>
</evidence>
<feature type="binding site" evidence="12">
    <location>
        <position position="27"/>
    </location>
    <ligand>
        <name>GTP</name>
        <dbReference type="ChEBI" id="CHEBI:37565"/>
    </ligand>
</feature>
<dbReference type="Gene3D" id="3.20.20.70">
    <property type="entry name" value="Aldolase class I"/>
    <property type="match status" value="1"/>
</dbReference>
<comment type="pathway">
    <text evidence="12">Cofactor biosynthesis; molybdopterin biosynthesis.</text>
</comment>
<dbReference type="Pfam" id="PF04055">
    <property type="entry name" value="Radical_SAM"/>
    <property type="match status" value="1"/>
</dbReference>
<evidence type="ECO:0000256" key="12">
    <source>
        <dbReference type="HAMAP-Rule" id="MF_01225"/>
    </source>
</evidence>
<feature type="binding site" evidence="12">
    <location>
        <begin position="270"/>
        <end position="272"/>
    </location>
    <ligand>
        <name>GTP</name>
        <dbReference type="ChEBI" id="CHEBI:37565"/>
    </ligand>
</feature>
<dbReference type="SFLD" id="SFLDG01383">
    <property type="entry name" value="cyclic_pyranopterin_phosphate"/>
    <property type="match status" value="1"/>
</dbReference>
<comment type="similarity">
    <text evidence="12">Belongs to the radical SAM superfamily. MoaA family.</text>
</comment>
<dbReference type="PROSITE" id="PS01305">
    <property type="entry name" value="MOAA_NIFB_PQQE"/>
    <property type="match status" value="1"/>
</dbReference>
<feature type="binding site" evidence="12">
    <location>
        <position position="265"/>
    </location>
    <ligand>
        <name>[4Fe-4S] cluster</name>
        <dbReference type="ChEBI" id="CHEBI:49883"/>
        <label>2</label>
        <note>4Fe-4S-substrate</note>
    </ligand>
</feature>
<feature type="binding site" evidence="12">
    <location>
        <position position="268"/>
    </location>
    <ligand>
        <name>[4Fe-4S] cluster</name>
        <dbReference type="ChEBI" id="CHEBI:49883"/>
        <label>2</label>
        <note>4Fe-4S-substrate</note>
    </ligand>
</feature>
<gene>
    <name evidence="14" type="primary">moaA_3</name>
    <name evidence="12" type="synonym">moaA</name>
    <name evidence="14" type="ORF">AMOR_56800</name>
</gene>
<dbReference type="SFLD" id="SFLDS00029">
    <property type="entry name" value="Radical_SAM"/>
    <property type="match status" value="1"/>
</dbReference>
<feature type="binding site" evidence="12">
    <location>
        <position position="40"/>
    </location>
    <ligand>
        <name>S-adenosyl-L-methionine</name>
        <dbReference type="ChEBI" id="CHEBI:59789"/>
    </ligand>
</feature>